<comment type="similarity">
    <text evidence="1">Belongs to the ACBP family.</text>
</comment>
<dbReference type="PANTHER" id="PTHR23310:SF105">
    <property type="entry name" value="ACYL-COA-BINDING DOMAIN-CONTAINING PROTEIN 5"/>
    <property type="match status" value="1"/>
</dbReference>
<proteinExistence type="evidence at transcript level"/>
<dbReference type="EMBL" id="JX866761">
    <property type="protein sequence ID" value="AFZ62127.1"/>
    <property type="molecule type" value="mRNA"/>
</dbReference>
<reference evidence="4" key="1">
    <citation type="journal article" date="2013" name="Plant Sci.">
        <title>Molecular properties of the class III subfamily of acyl-coenyzme A binding proteins from tung tree (Vernicia fordii).</title>
        <authorList>
            <person name="Pastor S."/>
            <person name="Sethumadhavan K."/>
            <person name="Ullah A.H."/>
            <person name="Gidda S."/>
            <person name="Cao H."/>
            <person name="Mason C."/>
            <person name="Chapital D."/>
            <person name="Scheffler B."/>
            <person name="Mullen R."/>
            <person name="Dyer J."/>
            <person name="Shockey J."/>
        </authorList>
    </citation>
    <scope>NUCLEOTIDE SEQUENCE</scope>
</reference>
<organism evidence="4">
    <name type="scientific">Vernicia fordii</name>
    <name type="common">Tung</name>
    <name type="synonym">Aleurites fordii</name>
    <dbReference type="NCBI Taxonomy" id="73154"/>
    <lineage>
        <taxon>Eukaryota</taxon>
        <taxon>Viridiplantae</taxon>
        <taxon>Streptophyta</taxon>
        <taxon>Embryophyta</taxon>
        <taxon>Tracheophyta</taxon>
        <taxon>Spermatophyta</taxon>
        <taxon>Magnoliopsida</taxon>
        <taxon>eudicotyledons</taxon>
        <taxon>Gunneridae</taxon>
        <taxon>Pentapetalae</taxon>
        <taxon>rosids</taxon>
        <taxon>fabids</taxon>
        <taxon>Malpighiales</taxon>
        <taxon>Euphorbiaceae</taxon>
        <taxon>Crotonoideae</taxon>
        <taxon>Aleuritideae</taxon>
        <taxon>Vernicia</taxon>
    </lineage>
</organism>
<evidence type="ECO:0000313" key="4">
    <source>
        <dbReference type="EMBL" id="AFZ62128.1"/>
    </source>
</evidence>
<dbReference type="InterPro" id="IPR035984">
    <property type="entry name" value="Acyl-CoA-binding_sf"/>
</dbReference>
<evidence type="ECO:0000256" key="1">
    <source>
        <dbReference type="ARBA" id="ARBA00005567"/>
    </source>
</evidence>
<dbReference type="PANTHER" id="PTHR23310">
    <property type="entry name" value="ACYL-COA-BINDING PROTEIN, ACBP"/>
    <property type="match status" value="1"/>
</dbReference>
<protein>
    <submittedName>
        <fullName evidence="4">Acyl-CoA binding protein 3A</fullName>
    </submittedName>
</protein>
<dbReference type="InterPro" id="IPR014352">
    <property type="entry name" value="FERM/acyl-CoA-bd_prot_sf"/>
</dbReference>
<dbReference type="Gene3D" id="1.20.80.10">
    <property type="match status" value="1"/>
</dbReference>
<name>K9ZS42_VERFO</name>
<evidence type="ECO:0000259" key="3">
    <source>
        <dbReference type="PROSITE" id="PS51228"/>
    </source>
</evidence>
<dbReference type="GO" id="GO:0006631">
    <property type="term" value="P:fatty acid metabolic process"/>
    <property type="evidence" value="ECO:0007669"/>
    <property type="project" value="TreeGrafter"/>
</dbReference>
<dbReference type="Pfam" id="PF00887">
    <property type="entry name" value="ACBP"/>
    <property type="match status" value="1"/>
</dbReference>
<dbReference type="EMBL" id="JX866762">
    <property type="protein sequence ID" value="AFZ62128.1"/>
    <property type="molecule type" value="Genomic_DNA"/>
</dbReference>
<sequence length="273" mass="31174">MAMELFFELVLTLVVSFFCSFILAKLISLANDHDFENKTTHYHNFQPECKDYWETGKKFGFVSEIVGVEEFEELKLAQQQELSSESFGSFNFVEDNTKSHDELIREIEIVDLTEEGCEENSIDKSEIDMGLINEELGIYKDEMNCEIDGIKEGLLDDEEDDWEGIERSELEKRFGAAVAYVGSIDNANKLSSTLSNGLKLQLYGLHQVAIEGPCHLPQPMPLKFSARSKWNAWQQLGNMSPEMAMEQYINLVSTSIPEWMKDAFGDQVRKLHA</sequence>
<accession>K9ZS42</accession>
<dbReference type="InterPro" id="IPR000582">
    <property type="entry name" value="Acyl-CoA-binding_protein"/>
</dbReference>
<keyword evidence="2" id="KW-0446">Lipid-binding</keyword>
<gene>
    <name evidence="4" type="primary">ACBP3A</name>
</gene>
<evidence type="ECO:0000256" key="2">
    <source>
        <dbReference type="ARBA" id="ARBA00023121"/>
    </source>
</evidence>
<dbReference type="PROSITE" id="PS51228">
    <property type="entry name" value="ACB_2"/>
    <property type="match status" value="1"/>
</dbReference>
<dbReference type="SUPFAM" id="SSF47027">
    <property type="entry name" value="Acyl-CoA binding protein"/>
    <property type="match status" value="1"/>
</dbReference>
<dbReference type="GO" id="GO:0000062">
    <property type="term" value="F:fatty-acyl-CoA binding"/>
    <property type="evidence" value="ECO:0007669"/>
    <property type="project" value="InterPro"/>
</dbReference>
<dbReference type="AlphaFoldDB" id="K9ZS42"/>
<feature type="domain" description="ACB" evidence="3">
    <location>
        <begin position="170"/>
        <end position="261"/>
    </location>
</feature>